<dbReference type="RefSeq" id="WP_092641120.1">
    <property type="nucleotide sequence ID" value="NZ_FNPX01000001.1"/>
</dbReference>
<evidence type="ECO:0000256" key="2">
    <source>
        <dbReference type="ARBA" id="ARBA00022679"/>
    </source>
</evidence>
<dbReference type="InterPro" id="IPR004629">
    <property type="entry name" value="WecG_TagA_CpsF"/>
</dbReference>
<dbReference type="OrthoDB" id="9771846at2"/>
<name>A0A1H3JCD0_9RHOB</name>
<reference evidence="4" key="1">
    <citation type="submission" date="2016-10" db="EMBL/GenBank/DDBJ databases">
        <authorList>
            <person name="Varghese N."/>
            <person name="Submissions S."/>
        </authorList>
    </citation>
    <scope>NUCLEOTIDE SEQUENCE [LARGE SCALE GENOMIC DNA]</scope>
    <source>
        <strain evidence="4">DSM 100420</strain>
    </source>
</reference>
<evidence type="ECO:0000256" key="1">
    <source>
        <dbReference type="ARBA" id="ARBA00022676"/>
    </source>
</evidence>
<keyword evidence="4" id="KW-1185">Reference proteome</keyword>
<dbReference type="NCBIfam" id="TIGR00696">
    <property type="entry name" value="wecG_tagA_cpsF"/>
    <property type="match status" value="1"/>
</dbReference>
<dbReference type="Proteomes" id="UP000198914">
    <property type="component" value="Unassembled WGS sequence"/>
</dbReference>
<gene>
    <name evidence="3" type="ORF">SAMN05444004_101271</name>
</gene>
<dbReference type="PANTHER" id="PTHR34136">
    <property type="match status" value="1"/>
</dbReference>
<keyword evidence="1" id="KW-0328">Glycosyltransferase</keyword>
<protein>
    <submittedName>
        <fullName evidence="3">N-acetylglucosaminyldiphosphoundecaprenol N-acetyl-beta-D-mannosaminyltransferase</fullName>
    </submittedName>
</protein>
<accession>A0A1H3JCD0</accession>
<dbReference type="EMBL" id="FNPX01000001">
    <property type="protein sequence ID" value="SDY37229.1"/>
    <property type="molecule type" value="Genomic_DNA"/>
</dbReference>
<dbReference type="CDD" id="cd06533">
    <property type="entry name" value="Glyco_transf_WecG_TagA"/>
    <property type="match status" value="1"/>
</dbReference>
<dbReference type="AlphaFoldDB" id="A0A1H3JCD0"/>
<evidence type="ECO:0000313" key="3">
    <source>
        <dbReference type="EMBL" id="SDY37229.1"/>
    </source>
</evidence>
<dbReference type="Pfam" id="PF03808">
    <property type="entry name" value="Glyco_tran_WecG"/>
    <property type="match status" value="1"/>
</dbReference>
<sequence length="284" mass="30973">MSLIAAPTSDPEAIQLASAKSAPRETGSTNVLGVSVSALSLPAAVEMIGNAVATDRRGYVCVCGVHGVIECKRDPALRKIHNDAMAVTPDGMPLVWALHADGHDTAGRVYGPDLMHAVFADGCATGMRHFLYGTTPEALTRLQQSLKRLYPDALIAGSYAPPFRQLTPDEEAHVAQIINDACVDVVWVGLSTPKQERWMATMRDRLDPAVLIGVGAAFDFIGGNKRAAPAVLQGMGLEWAFRLLTEPRRLWRRYARIVPSYLFLRFLQKTGLRRFPIQSQEGKP</sequence>
<dbReference type="GO" id="GO:0016758">
    <property type="term" value="F:hexosyltransferase activity"/>
    <property type="evidence" value="ECO:0007669"/>
    <property type="project" value="TreeGrafter"/>
</dbReference>
<organism evidence="3 4">
    <name type="scientific">Jannaschia faecimaris</name>
    <dbReference type="NCBI Taxonomy" id="1244108"/>
    <lineage>
        <taxon>Bacteria</taxon>
        <taxon>Pseudomonadati</taxon>
        <taxon>Pseudomonadota</taxon>
        <taxon>Alphaproteobacteria</taxon>
        <taxon>Rhodobacterales</taxon>
        <taxon>Roseobacteraceae</taxon>
        <taxon>Jannaschia</taxon>
    </lineage>
</organism>
<proteinExistence type="predicted"/>
<evidence type="ECO:0000313" key="4">
    <source>
        <dbReference type="Proteomes" id="UP000198914"/>
    </source>
</evidence>
<keyword evidence="2 3" id="KW-0808">Transferase</keyword>
<dbReference type="PANTHER" id="PTHR34136:SF1">
    <property type="entry name" value="UDP-N-ACETYL-D-MANNOSAMINURONIC ACID TRANSFERASE"/>
    <property type="match status" value="1"/>
</dbReference>
<dbReference type="STRING" id="1244108.SAMN05444004_101271"/>